<dbReference type="SUPFAM" id="SSF52768">
    <property type="entry name" value="Arginase/deacetylase"/>
    <property type="match status" value="1"/>
</dbReference>
<dbReference type="PRINTS" id="PR01270">
    <property type="entry name" value="HDASUPER"/>
</dbReference>
<evidence type="ECO:0000313" key="8">
    <source>
        <dbReference type="Proteomes" id="UP001174909"/>
    </source>
</evidence>
<dbReference type="PANTHER" id="PTHR10625">
    <property type="entry name" value="HISTONE DEACETYLASE HDAC1-RELATED"/>
    <property type="match status" value="1"/>
</dbReference>
<proteinExistence type="inferred from homology"/>
<dbReference type="InterPro" id="IPR023801">
    <property type="entry name" value="His_deacetylse_dom"/>
</dbReference>
<accession>A0AA35WCP4</accession>
<dbReference type="EMBL" id="CASHTH010001537">
    <property type="protein sequence ID" value="CAI8016538.1"/>
    <property type="molecule type" value="Genomic_DNA"/>
</dbReference>
<comment type="caution">
    <text evidence="7">The sequence shown here is derived from an EMBL/GenBank/DDBJ whole genome shotgun (WGS) entry which is preliminary data.</text>
</comment>
<dbReference type="GO" id="GO:0040029">
    <property type="term" value="P:epigenetic regulation of gene expression"/>
    <property type="evidence" value="ECO:0007669"/>
    <property type="project" value="TreeGrafter"/>
</dbReference>
<evidence type="ECO:0000256" key="4">
    <source>
        <dbReference type="ARBA" id="ARBA00022801"/>
    </source>
</evidence>
<gene>
    <name evidence="7" type="ORF">GBAR_LOCUS10134</name>
</gene>
<keyword evidence="3" id="KW-0678">Repressor</keyword>
<dbReference type="GO" id="GO:0141221">
    <property type="term" value="F:histone deacetylase activity, hydrolytic mechanism"/>
    <property type="evidence" value="ECO:0007669"/>
    <property type="project" value="UniProtKB-EC"/>
</dbReference>
<keyword evidence="5" id="KW-0156">Chromatin regulator</keyword>
<dbReference type="InterPro" id="IPR023696">
    <property type="entry name" value="Ureohydrolase_dom_sf"/>
</dbReference>
<dbReference type="PANTHER" id="PTHR10625:SF10">
    <property type="entry name" value="HISTONE DEACETYLASE HDAC1"/>
    <property type="match status" value="1"/>
</dbReference>
<dbReference type="GO" id="GO:0000118">
    <property type="term" value="C:histone deacetylase complex"/>
    <property type="evidence" value="ECO:0007669"/>
    <property type="project" value="UniProtKB-ARBA"/>
</dbReference>
<evidence type="ECO:0000256" key="3">
    <source>
        <dbReference type="ARBA" id="ARBA00022491"/>
    </source>
</evidence>
<evidence type="ECO:0000256" key="1">
    <source>
        <dbReference type="ARBA" id="ARBA00006457"/>
    </source>
</evidence>
<feature type="domain" description="Histone deacetylase" evidence="6">
    <location>
        <begin position="22"/>
        <end position="215"/>
    </location>
</feature>
<sequence>MSRRAAFVYHDILSRHVLREDHVMVPTRLRYTYELLESYGAFQRPNAVLVEPRQAAEEEILTSHTREYGAYGFSDHGDNPVYSGMYEASCWSTGGSLLAAEMVHKGEVDVAFNCAGGLHHAMPGRASGFCIFNDPVVAIKYLLDQGQRVVYVDIDAHHGDGVQHAFYDTDQVMTISLHQSGTYLFPGTGFVNEMGAGSGLGYSVNVPLYPYTNDELICGSSIRQ</sequence>
<organism evidence="7 8">
    <name type="scientific">Geodia barretti</name>
    <name type="common">Barrett's horny sponge</name>
    <dbReference type="NCBI Taxonomy" id="519541"/>
    <lineage>
        <taxon>Eukaryota</taxon>
        <taxon>Metazoa</taxon>
        <taxon>Porifera</taxon>
        <taxon>Demospongiae</taxon>
        <taxon>Heteroscleromorpha</taxon>
        <taxon>Tetractinellida</taxon>
        <taxon>Astrophorina</taxon>
        <taxon>Geodiidae</taxon>
        <taxon>Geodia</taxon>
    </lineage>
</organism>
<dbReference type="Gene3D" id="3.40.800.20">
    <property type="entry name" value="Histone deacetylase domain"/>
    <property type="match status" value="1"/>
</dbReference>
<dbReference type="EC" id="3.5.1.98" evidence="2"/>
<dbReference type="InterPro" id="IPR037138">
    <property type="entry name" value="His_deacetylse_dom_sf"/>
</dbReference>
<dbReference type="PRINTS" id="PR01271">
    <property type="entry name" value="HISDACETLASE"/>
</dbReference>
<dbReference type="AlphaFoldDB" id="A0AA35WCP4"/>
<protein>
    <recommendedName>
        <fullName evidence="2">histone deacetylase</fullName>
        <ecNumber evidence="2">3.5.1.98</ecNumber>
    </recommendedName>
</protein>
<comment type="similarity">
    <text evidence="1">Belongs to the histone deacetylase family. HD type 1 subfamily.</text>
</comment>
<evidence type="ECO:0000313" key="7">
    <source>
        <dbReference type="EMBL" id="CAI8016538.1"/>
    </source>
</evidence>
<reference evidence="7" key="1">
    <citation type="submission" date="2023-03" db="EMBL/GenBank/DDBJ databases">
        <authorList>
            <person name="Steffen K."/>
            <person name="Cardenas P."/>
        </authorList>
    </citation>
    <scope>NUCLEOTIDE SEQUENCE</scope>
</reference>
<keyword evidence="4" id="KW-0378">Hydrolase</keyword>
<dbReference type="Pfam" id="PF00850">
    <property type="entry name" value="Hist_deacetyl"/>
    <property type="match status" value="1"/>
</dbReference>
<keyword evidence="8" id="KW-1185">Reference proteome</keyword>
<name>A0AA35WCP4_GEOBA</name>
<evidence type="ECO:0000259" key="6">
    <source>
        <dbReference type="Pfam" id="PF00850"/>
    </source>
</evidence>
<dbReference type="Proteomes" id="UP001174909">
    <property type="component" value="Unassembled WGS sequence"/>
</dbReference>
<dbReference type="InterPro" id="IPR000286">
    <property type="entry name" value="HDACs"/>
</dbReference>
<evidence type="ECO:0000256" key="5">
    <source>
        <dbReference type="ARBA" id="ARBA00022853"/>
    </source>
</evidence>
<evidence type="ECO:0000256" key="2">
    <source>
        <dbReference type="ARBA" id="ARBA00012111"/>
    </source>
</evidence>
<dbReference type="InterPro" id="IPR003084">
    <property type="entry name" value="HDAC_I/II"/>
</dbReference>